<gene>
    <name evidence="1" type="ORF">EDD77_12362</name>
</gene>
<organism evidence="1 2">
    <name type="scientific">Allofournierella massiliensis</name>
    <dbReference type="NCBI Taxonomy" id="1650663"/>
    <lineage>
        <taxon>Bacteria</taxon>
        <taxon>Bacillati</taxon>
        <taxon>Bacillota</taxon>
        <taxon>Clostridia</taxon>
        <taxon>Eubacteriales</taxon>
        <taxon>Oscillospiraceae</taxon>
        <taxon>Allofournierella</taxon>
    </lineage>
</organism>
<sequence length="76" mass="8713">MKKKPSHPMLRKYTVTIEEQIVQEFPVKAYDLSHALETAQAAYKQGELVVQPSAPTTRLIMARHNKTGKTTGWREF</sequence>
<dbReference type="RefSeq" id="WP_058963731.1">
    <property type="nucleotide sequence ID" value="NZ_CABKVM010000015.1"/>
</dbReference>
<comment type="caution">
    <text evidence="1">The sequence shown here is derived from an EMBL/GenBank/DDBJ whole genome shotgun (WGS) entry which is preliminary data.</text>
</comment>
<accession>A0A4R1QKT1</accession>
<dbReference type="OrthoDB" id="1851834at2"/>
<dbReference type="STRING" id="1650663.GCA_001486665_01265"/>
<evidence type="ECO:0000313" key="1">
    <source>
        <dbReference type="EMBL" id="TCL54206.1"/>
    </source>
</evidence>
<name>A0A4R1QKT1_9FIRM</name>
<dbReference type="AlphaFoldDB" id="A0A4R1QKT1"/>
<protein>
    <submittedName>
        <fullName evidence="1">Uncharacterized protein</fullName>
    </submittedName>
</protein>
<evidence type="ECO:0000313" key="2">
    <source>
        <dbReference type="Proteomes" id="UP000295184"/>
    </source>
</evidence>
<proteinExistence type="predicted"/>
<dbReference type="EMBL" id="SLUM01000023">
    <property type="protein sequence ID" value="TCL54206.1"/>
    <property type="molecule type" value="Genomic_DNA"/>
</dbReference>
<dbReference type="Proteomes" id="UP000295184">
    <property type="component" value="Unassembled WGS sequence"/>
</dbReference>
<reference evidence="1 2" key="1">
    <citation type="submission" date="2019-03" db="EMBL/GenBank/DDBJ databases">
        <title>Genomic Encyclopedia of Type Strains, Phase IV (KMG-IV): sequencing the most valuable type-strain genomes for metagenomic binning, comparative biology and taxonomic classification.</title>
        <authorList>
            <person name="Goeker M."/>
        </authorList>
    </citation>
    <scope>NUCLEOTIDE SEQUENCE [LARGE SCALE GENOMIC DNA]</scope>
    <source>
        <strain evidence="1 2">DSM 100451</strain>
    </source>
</reference>